<evidence type="ECO:0000313" key="4">
    <source>
        <dbReference type="EMBL" id="KOF01786.1"/>
    </source>
</evidence>
<feature type="domain" description="Peptidase M1 membrane alanine aminopeptidase" evidence="3">
    <location>
        <begin position="413"/>
        <end position="563"/>
    </location>
</feature>
<sequence length="738" mass="83939">MRKKILLLMCLFPLMSFAQQNWGAKFEQLGTTLPTPNEYRTGSGEPGPAYWQQKADYKIAVTLDDKNQKISGSETVTYTNNSPSTLKYIWVQLDQNVRKADNTGALTNGFGQLRDNTSSLGTSRAASMIDAGFDGGFKLEKVTDTNGKPLTYLINDTMMKITLPTPLKTGESFSFKTAWWYNINDRAQLGGRSGYEHFVEDDNYLYTIAQFYPRMAVYDDVNGWQHKQFLGSGEFALTFGDFEVSITVPSDHIVAATGTLQNPSDVLTKTELQRFEQAKKSFDKPVIITTQKEAEAKEKKRASTQSTWTFKAENVRDFAFASSRKFIWDAQAVKLKNNTPLAMSYYPKEGNPLWEKESTKAVVNTLISYSDMSIEYPYPKAISVHAASIGMEYPMICFNFGRPRPDGTYDDFITTNMVSVIVHEVGHNFFPMIVNSDERQWAWMDEGLNSFLEYRTMHEYYDYLPYTSNSPAAIVPYMKGSKDFMRPIMTNPEQSLQLGPEAYSKPSAALVVLRETVMGPELFDAAFKEYSERWAFKHPKPADFFRTMEDASGVDLDWFWKGWFYTTDNVEVDVSDVKWFKIKGENQQIEKTVNAQAGTLGNEQNADNPFYAKPQEIELTDSRVRGEYRSEIPNDAIRKRLAGKNLYQVTFKNTGGLITPLVIEWTYKDGTKEIEKIPAEIWRLSESQVSHIFAKDKEVASIMFDPNKELADVNTENNSFPRKNTQSAFDKAKEKGGN</sequence>
<dbReference type="Proteomes" id="UP000036908">
    <property type="component" value="Unassembled WGS sequence"/>
</dbReference>
<evidence type="ECO:0000313" key="5">
    <source>
        <dbReference type="Proteomes" id="UP000036908"/>
    </source>
</evidence>
<dbReference type="RefSeq" id="WP_053224694.1">
    <property type="nucleotide sequence ID" value="NZ_JSVA01000018.1"/>
</dbReference>
<accession>A0A0L8AHN3</accession>
<dbReference type="OrthoDB" id="9814383at2"/>
<reference evidence="5" key="1">
    <citation type="submission" date="2014-11" db="EMBL/GenBank/DDBJ databases">
        <title>Genome sequencing of Roseivirga sp. D-25.</title>
        <authorList>
            <person name="Selvaratnam C."/>
            <person name="Thevarajoo S."/>
            <person name="Goh K.M."/>
            <person name="Eee R."/>
            <person name="Chan K.-G."/>
            <person name="Chong C.S."/>
        </authorList>
    </citation>
    <scope>NUCLEOTIDE SEQUENCE [LARGE SCALE GENOMIC DNA]</scope>
    <source>
        <strain evidence="5">D-25</strain>
    </source>
</reference>
<dbReference type="CDD" id="cd09604">
    <property type="entry name" value="M1_APN_like"/>
    <property type="match status" value="1"/>
</dbReference>
<gene>
    <name evidence="4" type="ORF">OB69_15705</name>
</gene>
<keyword evidence="4" id="KW-0378">Hydrolase</keyword>
<protein>
    <submittedName>
        <fullName evidence="4">Aminopeptidase</fullName>
    </submittedName>
</protein>
<evidence type="ECO:0000259" key="3">
    <source>
        <dbReference type="Pfam" id="PF01433"/>
    </source>
</evidence>
<proteinExistence type="predicted"/>
<dbReference type="PATRIC" id="fig|1566026.4.peg.1460"/>
<evidence type="ECO:0000256" key="1">
    <source>
        <dbReference type="SAM" id="MobiDB-lite"/>
    </source>
</evidence>
<dbReference type="GO" id="GO:0004177">
    <property type="term" value="F:aminopeptidase activity"/>
    <property type="evidence" value="ECO:0007669"/>
    <property type="project" value="UniProtKB-KW"/>
</dbReference>
<feature type="chain" id="PRO_5005580418" evidence="2">
    <location>
        <begin position="19"/>
        <end position="738"/>
    </location>
</feature>
<dbReference type="InterPro" id="IPR027268">
    <property type="entry name" value="Peptidase_M4/M1_CTD_sf"/>
</dbReference>
<feature type="region of interest" description="Disordered" evidence="1">
    <location>
        <begin position="712"/>
        <end position="738"/>
    </location>
</feature>
<dbReference type="SUPFAM" id="SSF55486">
    <property type="entry name" value="Metalloproteases ('zincins'), catalytic domain"/>
    <property type="match status" value="1"/>
</dbReference>
<feature type="compositionally biased region" description="Polar residues" evidence="1">
    <location>
        <begin position="714"/>
        <end position="728"/>
    </location>
</feature>
<evidence type="ECO:0000256" key="2">
    <source>
        <dbReference type="SAM" id="SignalP"/>
    </source>
</evidence>
<keyword evidence="5" id="KW-1185">Reference proteome</keyword>
<keyword evidence="4" id="KW-0645">Protease</keyword>
<organism evidence="4 5">
    <name type="scientific">Roseivirga seohaensis subsp. aquiponti</name>
    <dbReference type="NCBI Taxonomy" id="1566026"/>
    <lineage>
        <taxon>Bacteria</taxon>
        <taxon>Pseudomonadati</taxon>
        <taxon>Bacteroidota</taxon>
        <taxon>Cytophagia</taxon>
        <taxon>Cytophagales</taxon>
        <taxon>Roseivirgaceae</taxon>
        <taxon>Roseivirga</taxon>
    </lineage>
</organism>
<dbReference type="Gene3D" id="1.10.390.10">
    <property type="entry name" value="Neutral Protease Domain 2"/>
    <property type="match status" value="1"/>
</dbReference>
<keyword evidence="2" id="KW-0732">Signal</keyword>
<dbReference type="InterPro" id="IPR014782">
    <property type="entry name" value="Peptidase_M1_dom"/>
</dbReference>
<dbReference type="Pfam" id="PF01433">
    <property type="entry name" value="Peptidase_M1"/>
    <property type="match status" value="1"/>
</dbReference>
<feature type="signal peptide" evidence="2">
    <location>
        <begin position="1"/>
        <end position="18"/>
    </location>
</feature>
<comment type="caution">
    <text evidence="4">The sequence shown here is derived from an EMBL/GenBank/DDBJ whole genome shotgun (WGS) entry which is preliminary data.</text>
</comment>
<name>A0A0L8AHN3_9BACT</name>
<dbReference type="GO" id="GO:0008270">
    <property type="term" value="F:zinc ion binding"/>
    <property type="evidence" value="ECO:0007669"/>
    <property type="project" value="InterPro"/>
</dbReference>
<dbReference type="GO" id="GO:0008237">
    <property type="term" value="F:metallopeptidase activity"/>
    <property type="evidence" value="ECO:0007669"/>
    <property type="project" value="InterPro"/>
</dbReference>
<keyword evidence="4" id="KW-0031">Aminopeptidase</keyword>
<dbReference type="AlphaFoldDB" id="A0A0L8AHN3"/>
<dbReference type="EMBL" id="JSVA01000018">
    <property type="protein sequence ID" value="KOF01786.1"/>
    <property type="molecule type" value="Genomic_DNA"/>
</dbReference>